<evidence type="ECO:0000256" key="1">
    <source>
        <dbReference type="ARBA" id="ARBA00022597"/>
    </source>
</evidence>
<keyword evidence="1" id="KW-0762">Sugar transport</keyword>
<protein>
    <submittedName>
        <fullName evidence="3">Na galactoside symporter family permease</fullName>
    </submittedName>
</protein>
<feature type="transmembrane region" description="Helical" evidence="2">
    <location>
        <begin position="275"/>
        <end position="297"/>
    </location>
</feature>
<dbReference type="RefSeq" id="WP_057741060.1">
    <property type="nucleotide sequence ID" value="NZ_JQBW01000009.1"/>
</dbReference>
<proteinExistence type="predicted"/>
<reference evidence="3 4" key="1">
    <citation type="journal article" date="2015" name="Genome Announc.">
        <title>Expanding the biotechnology potential of lactobacilli through comparative genomics of 213 strains and associated genera.</title>
        <authorList>
            <person name="Sun Z."/>
            <person name="Harris H.M."/>
            <person name="McCann A."/>
            <person name="Guo C."/>
            <person name="Argimon S."/>
            <person name="Zhang W."/>
            <person name="Yang X."/>
            <person name="Jeffery I.B."/>
            <person name="Cooney J.C."/>
            <person name="Kagawa T.F."/>
            <person name="Liu W."/>
            <person name="Song Y."/>
            <person name="Salvetti E."/>
            <person name="Wrobel A."/>
            <person name="Rasinkangas P."/>
            <person name="Parkhill J."/>
            <person name="Rea M.C."/>
            <person name="O'Sullivan O."/>
            <person name="Ritari J."/>
            <person name="Douillard F.P."/>
            <person name="Paul Ross R."/>
            <person name="Yang R."/>
            <person name="Briner A.E."/>
            <person name="Felis G.E."/>
            <person name="de Vos W.M."/>
            <person name="Barrangou R."/>
            <person name="Klaenhammer T.R."/>
            <person name="Caufield P.W."/>
            <person name="Cui Y."/>
            <person name="Zhang H."/>
            <person name="O'Toole P.W."/>
        </authorList>
    </citation>
    <scope>NUCLEOTIDE SEQUENCE [LARGE SCALE GENOMIC DNA]</scope>
    <source>
        <strain evidence="3 4">DSM 17896</strain>
    </source>
</reference>
<dbReference type="GO" id="GO:0005886">
    <property type="term" value="C:plasma membrane"/>
    <property type="evidence" value="ECO:0007669"/>
    <property type="project" value="TreeGrafter"/>
</dbReference>
<keyword evidence="2" id="KW-1133">Transmembrane helix</keyword>
<dbReference type="InterPro" id="IPR039672">
    <property type="entry name" value="MFS_2"/>
</dbReference>
<dbReference type="GO" id="GO:0015293">
    <property type="term" value="F:symporter activity"/>
    <property type="evidence" value="ECO:0007669"/>
    <property type="project" value="InterPro"/>
</dbReference>
<dbReference type="PANTHER" id="PTHR11328">
    <property type="entry name" value="MAJOR FACILITATOR SUPERFAMILY DOMAIN-CONTAINING PROTEIN"/>
    <property type="match status" value="1"/>
</dbReference>
<dbReference type="PATRIC" id="fig|396268.3.peg.462"/>
<dbReference type="InterPro" id="IPR036259">
    <property type="entry name" value="MFS_trans_sf"/>
</dbReference>
<evidence type="ECO:0000256" key="2">
    <source>
        <dbReference type="SAM" id="Phobius"/>
    </source>
</evidence>
<dbReference type="PANTHER" id="PTHR11328:SF24">
    <property type="entry name" value="MAJOR FACILITATOR SUPERFAMILY (MFS) PROFILE DOMAIN-CONTAINING PROTEIN"/>
    <property type="match status" value="1"/>
</dbReference>
<keyword evidence="4" id="KW-1185">Reference proteome</keyword>
<feature type="transmembrane region" description="Helical" evidence="2">
    <location>
        <begin position="374"/>
        <end position="394"/>
    </location>
</feature>
<dbReference type="Pfam" id="PF13347">
    <property type="entry name" value="MFS_2"/>
    <property type="match status" value="1"/>
</dbReference>
<gene>
    <name evidence="3" type="ORF">IV45_GL000455</name>
</gene>
<dbReference type="AlphaFoldDB" id="A0A0R2I8Y6"/>
<dbReference type="Gene3D" id="1.20.1250.20">
    <property type="entry name" value="MFS general substrate transporter like domains"/>
    <property type="match status" value="1"/>
</dbReference>
<dbReference type="STRING" id="396268.IV45_GL000455"/>
<keyword evidence="1" id="KW-0813">Transport</keyword>
<evidence type="ECO:0000313" key="3">
    <source>
        <dbReference type="EMBL" id="KRN58828.1"/>
    </source>
</evidence>
<feature type="transmembrane region" description="Helical" evidence="2">
    <location>
        <begin position="309"/>
        <end position="327"/>
    </location>
</feature>
<feature type="transmembrane region" description="Helical" evidence="2">
    <location>
        <begin position="52"/>
        <end position="76"/>
    </location>
</feature>
<name>A0A0R2I8Y6_9LACO</name>
<keyword evidence="2" id="KW-0472">Membrane</keyword>
<dbReference type="GO" id="GO:0008643">
    <property type="term" value="P:carbohydrate transport"/>
    <property type="evidence" value="ECO:0007669"/>
    <property type="project" value="InterPro"/>
</dbReference>
<feature type="transmembrane region" description="Helical" evidence="2">
    <location>
        <begin position="155"/>
        <end position="174"/>
    </location>
</feature>
<comment type="caution">
    <text evidence="3">The sequence shown here is derived from an EMBL/GenBank/DDBJ whole genome shotgun (WGS) entry which is preliminary data.</text>
</comment>
<organism evidence="3 4">
    <name type="scientific">Limosilactobacillus secaliphilus</name>
    <dbReference type="NCBI Taxonomy" id="396268"/>
    <lineage>
        <taxon>Bacteria</taxon>
        <taxon>Bacillati</taxon>
        <taxon>Bacillota</taxon>
        <taxon>Bacilli</taxon>
        <taxon>Lactobacillales</taxon>
        <taxon>Lactobacillaceae</taxon>
        <taxon>Limosilactobacillus</taxon>
    </lineage>
</organism>
<accession>A0A0R2I8Y6</accession>
<keyword evidence="2" id="KW-0812">Transmembrane</keyword>
<feature type="transmembrane region" description="Helical" evidence="2">
    <location>
        <begin position="88"/>
        <end position="106"/>
    </location>
</feature>
<dbReference type="EMBL" id="JQBW01000009">
    <property type="protein sequence ID" value="KRN58828.1"/>
    <property type="molecule type" value="Genomic_DNA"/>
</dbReference>
<evidence type="ECO:0000313" key="4">
    <source>
        <dbReference type="Proteomes" id="UP000050934"/>
    </source>
</evidence>
<dbReference type="Proteomes" id="UP000050934">
    <property type="component" value="Unassembled WGS sequence"/>
</dbReference>
<sequence length="509" mass="57326">MSRKNHKITNWTRIAYGCGHLMGNSVSAMSGAWLLFFYTTFGNLSAKSAATIFSIATILQGFANPLIAFVSDNFYVTKIGRRFGRRRFWIMIGAPMMLLYPLQWIAHMNYWYYLFSYILFELIYTMCSMPYGTLSVEMSTSFKERNYLVGYGEMIAKIANFTVAALPGLAFSFMGTSSPYSFLVVAILLSVVMCAGELLVYFNTWELSPDEVKVEHIDNWWEAIKKLFIDYLSTLRIRAFRRQLGVYMFGKGSVDLYTAVFTYFIVFAMKKPATLVSGINSMAAILQLGATAVFMVVMTKKGFKMPFTACLCVVMASVISYACLYWFHITSTAAIIFVAVFISTFIGGVYYTPWAIYPFIPDVDEAVTNRRREGVYSAAMTLCGRLMQACYVFVMGMVLDHFGFVKSAKVQPESAVHAIIGVLVIGVCFMAIVGLISVWKLNLNKHTHTILMNEIQRVHNGGSMADVTPEARAVVEDLTGWKYEQCFGHNNVGYQGSKRDREEAAKKQQ</sequence>
<feature type="transmembrane region" description="Helical" evidence="2">
    <location>
        <begin position="112"/>
        <end position="134"/>
    </location>
</feature>
<dbReference type="SUPFAM" id="SSF103473">
    <property type="entry name" value="MFS general substrate transporter"/>
    <property type="match status" value="1"/>
</dbReference>
<feature type="transmembrane region" description="Helical" evidence="2">
    <location>
        <begin position="333"/>
        <end position="353"/>
    </location>
</feature>
<feature type="transmembrane region" description="Helical" evidence="2">
    <location>
        <begin position="414"/>
        <end position="439"/>
    </location>
</feature>
<feature type="transmembrane region" description="Helical" evidence="2">
    <location>
        <begin position="21"/>
        <end position="40"/>
    </location>
</feature>
<feature type="transmembrane region" description="Helical" evidence="2">
    <location>
        <begin position="244"/>
        <end position="269"/>
    </location>
</feature>
<feature type="transmembrane region" description="Helical" evidence="2">
    <location>
        <begin position="180"/>
        <end position="202"/>
    </location>
</feature>